<feature type="transmembrane region" description="Helical" evidence="5">
    <location>
        <begin position="54"/>
        <end position="77"/>
    </location>
</feature>
<evidence type="ECO:0000313" key="7">
    <source>
        <dbReference type="EMBL" id="MCP1676616.1"/>
    </source>
</evidence>
<evidence type="ECO:0000256" key="4">
    <source>
        <dbReference type="ARBA" id="ARBA00023136"/>
    </source>
</evidence>
<keyword evidence="2 5" id="KW-0812">Transmembrane</keyword>
<dbReference type="AlphaFoldDB" id="A0AAE3G890"/>
<evidence type="ECO:0000256" key="1">
    <source>
        <dbReference type="ARBA" id="ARBA00004141"/>
    </source>
</evidence>
<dbReference type="Proteomes" id="UP001205843">
    <property type="component" value="Unassembled WGS sequence"/>
</dbReference>
<feature type="transmembrane region" description="Helical" evidence="5">
    <location>
        <begin position="89"/>
        <end position="112"/>
    </location>
</feature>
<comment type="subcellular location">
    <subcellularLocation>
        <location evidence="1">Membrane</location>
        <topology evidence="1">Multi-pass membrane protein</topology>
    </subcellularLocation>
</comment>
<dbReference type="Gene3D" id="1.20.120.350">
    <property type="entry name" value="Voltage-gated potassium channels. Chain C"/>
    <property type="match status" value="1"/>
</dbReference>
<dbReference type="PANTHER" id="PTHR10037">
    <property type="entry name" value="VOLTAGE-GATED CATION CHANNEL CALCIUM AND SODIUM"/>
    <property type="match status" value="1"/>
</dbReference>
<dbReference type="InterPro" id="IPR043203">
    <property type="entry name" value="VGCC_Ca_Na"/>
</dbReference>
<keyword evidence="7" id="KW-0406">Ion transport</keyword>
<feature type="transmembrane region" description="Helical" evidence="5">
    <location>
        <begin position="206"/>
        <end position="229"/>
    </location>
</feature>
<keyword evidence="7" id="KW-0813">Transport</keyword>
<dbReference type="GO" id="GO:0005248">
    <property type="term" value="F:voltage-gated sodium channel activity"/>
    <property type="evidence" value="ECO:0007669"/>
    <property type="project" value="TreeGrafter"/>
</dbReference>
<evidence type="ECO:0000256" key="5">
    <source>
        <dbReference type="SAM" id="Phobius"/>
    </source>
</evidence>
<keyword evidence="8" id="KW-1185">Reference proteome</keyword>
<protein>
    <submittedName>
        <fullName evidence="7">Voltage-gated sodium channel</fullName>
    </submittedName>
</protein>
<evidence type="ECO:0000259" key="6">
    <source>
        <dbReference type="Pfam" id="PF00520"/>
    </source>
</evidence>
<reference evidence="7" key="1">
    <citation type="submission" date="2022-03" db="EMBL/GenBank/DDBJ databases">
        <title>Genomic Encyclopedia of Type Strains, Phase III (KMG-III): the genomes of soil and plant-associated and newly described type strains.</title>
        <authorList>
            <person name="Whitman W."/>
        </authorList>
    </citation>
    <scope>NUCLEOTIDE SEQUENCE</scope>
    <source>
        <strain evidence="7">ANL 6-2</strain>
    </source>
</reference>
<name>A0AAE3G890_9GAMM</name>
<accession>A0AAE3G890</accession>
<dbReference type="Pfam" id="PF00520">
    <property type="entry name" value="Ion_trans"/>
    <property type="match status" value="1"/>
</dbReference>
<proteinExistence type="predicted"/>
<feature type="transmembrane region" description="Helical" evidence="5">
    <location>
        <begin position="133"/>
        <end position="156"/>
    </location>
</feature>
<dbReference type="EMBL" id="JALJXV010000010">
    <property type="protein sequence ID" value="MCP1676616.1"/>
    <property type="molecule type" value="Genomic_DNA"/>
</dbReference>
<sequence>MSADASSTHSGLRARLGEWIESPRIQNAIIVLICINAVTLGLETSATVERHIGWGLLWIERAILTVFVLEIAIKLFAFGPRFFREPWNVFDFIIVGVSLVPDSGPFSILRALRILRVLRLLTKIGRLRDIIESLLRVIPSIGWIAALLALVFYVFAVMGTKLFGASFPEDFGHLGRTLYSLFQVMTLESWSQEIARPVMVEYPYAWIYFVVFILITAFTVLNLFIGIIVNTMQERHYEMEDAKRSEVEARAHAEREEMLELIRDLHAKVDRMEKDTQSGDGSPSRTD</sequence>
<dbReference type="SUPFAM" id="SSF81324">
    <property type="entry name" value="Voltage-gated potassium channels"/>
    <property type="match status" value="1"/>
</dbReference>
<evidence type="ECO:0000313" key="8">
    <source>
        <dbReference type="Proteomes" id="UP001205843"/>
    </source>
</evidence>
<keyword evidence="4 5" id="KW-0472">Membrane</keyword>
<dbReference type="GO" id="GO:0001518">
    <property type="term" value="C:voltage-gated sodium channel complex"/>
    <property type="evidence" value="ECO:0007669"/>
    <property type="project" value="TreeGrafter"/>
</dbReference>
<comment type="caution">
    <text evidence="7">The sequence shown here is derived from an EMBL/GenBank/DDBJ whole genome shotgun (WGS) entry which is preliminary data.</text>
</comment>
<feature type="transmembrane region" description="Helical" evidence="5">
    <location>
        <begin position="25"/>
        <end position="42"/>
    </location>
</feature>
<dbReference type="InterPro" id="IPR005821">
    <property type="entry name" value="Ion_trans_dom"/>
</dbReference>
<gene>
    <name evidence="7" type="ORF">J2T57_003787</name>
</gene>
<organism evidence="7 8">
    <name type="scientific">Natronocella acetinitrilica</name>
    <dbReference type="NCBI Taxonomy" id="414046"/>
    <lineage>
        <taxon>Bacteria</taxon>
        <taxon>Pseudomonadati</taxon>
        <taxon>Pseudomonadota</taxon>
        <taxon>Gammaproteobacteria</taxon>
        <taxon>Chromatiales</taxon>
        <taxon>Ectothiorhodospiraceae</taxon>
        <taxon>Natronocella</taxon>
    </lineage>
</organism>
<evidence type="ECO:0000256" key="2">
    <source>
        <dbReference type="ARBA" id="ARBA00022692"/>
    </source>
</evidence>
<evidence type="ECO:0000256" key="3">
    <source>
        <dbReference type="ARBA" id="ARBA00022989"/>
    </source>
</evidence>
<dbReference type="Gene3D" id="1.10.287.70">
    <property type="match status" value="1"/>
</dbReference>
<dbReference type="InterPro" id="IPR027359">
    <property type="entry name" value="Volt_channel_dom_sf"/>
</dbReference>
<feature type="domain" description="Ion transport" evidence="6">
    <location>
        <begin position="26"/>
        <end position="234"/>
    </location>
</feature>
<dbReference type="RefSeq" id="WP_253483287.1">
    <property type="nucleotide sequence ID" value="NZ_JALJXV010000010.1"/>
</dbReference>
<keyword evidence="3 5" id="KW-1133">Transmembrane helix</keyword>
<keyword evidence="7" id="KW-0407">Ion channel</keyword>
<dbReference type="PANTHER" id="PTHR10037:SF62">
    <property type="entry name" value="SODIUM CHANNEL PROTEIN 60E"/>
    <property type="match status" value="1"/>
</dbReference>